<dbReference type="Proteomes" id="UP000064893">
    <property type="component" value="Chromosome"/>
</dbReference>
<dbReference type="STRING" id="1307839.L21SP5_00498"/>
<evidence type="ECO:0000256" key="3">
    <source>
        <dbReference type="SAM" id="Coils"/>
    </source>
</evidence>
<dbReference type="Gene3D" id="3.30.910.20">
    <property type="entry name" value="Skp domain"/>
    <property type="match status" value="1"/>
</dbReference>
<keyword evidence="4" id="KW-1133">Transmembrane helix</keyword>
<name>A0A0S2HVU1_9BACT</name>
<dbReference type="PANTHER" id="PTHR35089:SF1">
    <property type="entry name" value="CHAPERONE PROTEIN SKP"/>
    <property type="match status" value="1"/>
</dbReference>
<dbReference type="InterPro" id="IPR005632">
    <property type="entry name" value="Chaperone_Skp"/>
</dbReference>
<organism evidence="5 6">
    <name type="scientific">Salinivirga cyanobacteriivorans</name>
    <dbReference type="NCBI Taxonomy" id="1307839"/>
    <lineage>
        <taxon>Bacteria</taxon>
        <taxon>Pseudomonadati</taxon>
        <taxon>Bacteroidota</taxon>
        <taxon>Bacteroidia</taxon>
        <taxon>Bacteroidales</taxon>
        <taxon>Salinivirgaceae</taxon>
        <taxon>Salinivirga</taxon>
    </lineage>
</organism>
<dbReference type="GO" id="GO:0005829">
    <property type="term" value="C:cytosol"/>
    <property type="evidence" value="ECO:0007669"/>
    <property type="project" value="TreeGrafter"/>
</dbReference>
<accession>A0A0S2HVU1</accession>
<evidence type="ECO:0000256" key="4">
    <source>
        <dbReference type="SAM" id="Phobius"/>
    </source>
</evidence>
<proteinExistence type="inferred from homology"/>
<dbReference type="GO" id="GO:0050821">
    <property type="term" value="P:protein stabilization"/>
    <property type="evidence" value="ECO:0007669"/>
    <property type="project" value="TreeGrafter"/>
</dbReference>
<evidence type="ECO:0000256" key="1">
    <source>
        <dbReference type="ARBA" id="ARBA00009091"/>
    </source>
</evidence>
<keyword evidence="6" id="KW-1185">Reference proteome</keyword>
<evidence type="ECO:0000313" key="6">
    <source>
        <dbReference type="Proteomes" id="UP000064893"/>
    </source>
</evidence>
<dbReference type="SUPFAM" id="SSF111384">
    <property type="entry name" value="OmpH-like"/>
    <property type="match status" value="1"/>
</dbReference>
<feature type="transmembrane region" description="Helical" evidence="4">
    <location>
        <begin position="6"/>
        <end position="24"/>
    </location>
</feature>
<keyword evidence="4" id="KW-0812">Transmembrane</keyword>
<dbReference type="GO" id="GO:0051082">
    <property type="term" value="F:unfolded protein binding"/>
    <property type="evidence" value="ECO:0007669"/>
    <property type="project" value="InterPro"/>
</dbReference>
<comment type="similarity">
    <text evidence="1">Belongs to the Skp family.</text>
</comment>
<evidence type="ECO:0000256" key="2">
    <source>
        <dbReference type="ARBA" id="ARBA00022729"/>
    </source>
</evidence>
<feature type="coiled-coil region" evidence="3">
    <location>
        <begin position="72"/>
        <end position="142"/>
    </location>
</feature>
<dbReference type="SMART" id="SM00935">
    <property type="entry name" value="OmpH"/>
    <property type="match status" value="1"/>
</dbReference>
<dbReference type="EMBL" id="CP013118">
    <property type="protein sequence ID" value="ALO14174.1"/>
    <property type="molecule type" value="Genomic_DNA"/>
</dbReference>
<dbReference type="RefSeq" id="WP_057951748.1">
    <property type="nucleotide sequence ID" value="NZ_CP013118.1"/>
</dbReference>
<dbReference type="PANTHER" id="PTHR35089">
    <property type="entry name" value="CHAPERONE PROTEIN SKP"/>
    <property type="match status" value="1"/>
</dbReference>
<dbReference type="Pfam" id="PF03938">
    <property type="entry name" value="OmpH"/>
    <property type="match status" value="1"/>
</dbReference>
<protein>
    <submittedName>
        <fullName evidence="5">Outer membrane protein</fullName>
    </submittedName>
</protein>
<evidence type="ECO:0000313" key="5">
    <source>
        <dbReference type="EMBL" id="ALO14174.1"/>
    </source>
</evidence>
<keyword evidence="2" id="KW-0732">Signal</keyword>
<dbReference type="KEGG" id="blq:L21SP5_00498"/>
<gene>
    <name evidence="5" type="ORF">L21SP5_00498</name>
</gene>
<dbReference type="AlphaFoldDB" id="A0A0S2HVU1"/>
<keyword evidence="3" id="KW-0175">Coiled coil</keyword>
<keyword evidence="4" id="KW-0472">Membrane</keyword>
<dbReference type="InterPro" id="IPR024930">
    <property type="entry name" value="Skp_dom_sf"/>
</dbReference>
<dbReference type="OrthoDB" id="1493259at2"/>
<sequence>MNKKNLVIELILAAVLIWVIVGNYSTDKNVEQDKEDIKAQDTQQTGLKVAYINTDSLLMNYKLAKELNKQFTSQQKQSQRELEQRMQKFQKNYQAFQEKVQRGGFLTQSSAEAQQQELLAEQQQLEKLNQQLSNNLMAREQSINQELYDSVSNFVKHYNKSKKYDLILNNTLGGSLIYGKQKYNITNEILQELNARYDRRLQQ</sequence>
<reference evidence="5 6" key="1">
    <citation type="submission" date="2015-11" db="EMBL/GenBank/DDBJ databases">
        <title>Description and complete genome sequence of a novel strain predominating in hypersaline microbial mats and representing a new family of the Bacteriodetes phylum.</title>
        <authorList>
            <person name="Spring S."/>
            <person name="Bunk B."/>
            <person name="Sproer C."/>
            <person name="Klenk H.-P."/>
        </authorList>
    </citation>
    <scope>NUCLEOTIDE SEQUENCE [LARGE SCALE GENOMIC DNA]</scope>
    <source>
        <strain evidence="5 6">L21-Spi-D4</strain>
    </source>
</reference>